<accession>A0ABQ4S7D7</accession>
<keyword evidence="1" id="KW-0472">Membrane</keyword>
<reference evidence="2" key="1">
    <citation type="journal article" date="2021" name="Front. Microbiol.">
        <title>Comprehensive Comparative Genomics and Phenotyping of Methylobacterium Species.</title>
        <authorList>
            <person name="Alessa O."/>
            <person name="Ogura Y."/>
            <person name="Fujitani Y."/>
            <person name="Takami H."/>
            <person name="Hayashi T."/>
            <person name="Sahin N."/>
            <person name="Tani A."/>
        </authorList>
    </citation>
    <scope>NUCLEOTIDE SEQUENCE</scope>
    <source>
        <strain evidence="2">DSM 19015</strain>
    </source>
</reference>
<reference evidence="2" key="2">
    <citation type="submission" date="2021-08" db="EMBL/GenBank/DDBJ databases">
        <authorList>
            <person name="Tani A."/>
            <person name="Ola A."/>
            <person name="Ogura Y."/>
            <person name="Katsura K."/>
            <person name="Hayashi T."/>
        </authorList>
    </citation>
    <scope>NUCLEOTIDE SEQUENCE</scope>
    <source>
        <strain evidence="2">DSM 19015</strain>
    </source>
</reference>
<gene>
    <name evidence="2" type="ORF">OCOJLMKI_4946</name>
</gene>
<evidence type="ECO:0000313" key="2">
    <source>
        <dbReference type="EMBL" id="GJD97713.1"/>
    </source>
</evidence>
<sequence>MSPKVALTASGVARLTRPSLAKACALYDAYILDRLDDDGPPAAVTGFVLGAAIALLVAARGAYERDEQERGLDLDLYKWIDLEGPPPPVTRVAEAR</sequence>
<organism evidence="2 3">
    <name type="scientific">Methylobacterium iners</name>
    <dbReference type="NCBI Taxonomy" id="418707"/>
    <lineage>
        <taxon>Bacteria</taxon>
        <taxon>Pseudomonadati</taxon>
        <taxon>Pseudomonadota</taxon>
        <taxon>Alphaproteobacteria</taxon>
        <taxon>Hyphomicrobiales</taxon>
        <taxon>Methylobacteriaceae</taxon>
        <taxon>Methylobacterium</taxon>
    </lineage>
</organism>
<keyword evidence="3" id="KW-1185">Reference proteome</keyword>
<keyword evidence="1" id="KW-1133">Transmembrane helix</keyword>
<keyword evidence="1" id="KW-0812">Transmembrane</keyword>
<evidence type="ECO:0000313" key="3">
    <source>
        <dbReference type="Proteomes" id="UP001055125"/>
    </source>
</evidence>
<dbReference type="Proteomes" id="UP001055125">
    <property type="component" value="Unassembled WGS sequence"/>
</dbReference>
<evidence type="ECO:0000256" key="1">
    <source>
        <dbReference type="SAM" id="Phobius"/>
    </source>
</evidence>
<dbReference type="RefSeq" id="WP_238246764.1">
    <property type="nucleotide sequence ID" value="NZ_BPQP01000100.1"/>
</dbReference>
<dbReference type="EMBL" id="BPQP01000100">
    <property type="protein sequence ID" value="GJD97713.1"/>
    <property type="molecule type" value="Genomic_DNA"/>
</dbReference>
<name>A0ABQ4S7D7_9HYPH</name>
<proteinExistence type="predicted"/>
<feature type="transmembrane region" description="Helical" evidence="1">
    <location>
        <begin position="45"/>
        <end position="63"/>
    </location>
</feature>
<comment type="caution">
    <text evidence="2">The sequence shown here is derived from an EMBL/GenBank/DDBJ whole genome shotgun (WGS) entry which is preliminary data.</text>
</comment>
<protein>
    <submittedName>
        <fullName evidence="2">Uncharacterized protein</fullName>
    </submittedName>
</protein>